<feature type="non-terminal residue" evidence="1">
    <location>
        <position position="69"/>
    </location>
</feature>
<evidence type="ECO:0000313" key="1">
    <source>
        <dbReference type="EMBL" id="CAH2034522.1"/>
    </source>
</evidence>
<proteinExistence type="predicted"/>
<dbReference type="Proteomes" id="UP000837857">
    <property type="component" value="Chromosome 1"/>
</dbReference>
<accession>A0ABN8HLJ0</accession>
<protein>
    <submittedName>
        <fullName evidence="1">Uncharacterized protein</fullName>
    </submittedName>
</protein>
<organism evidence="1 2">
    <name type="scientific">Iphiclides podalirius</name>
    <name type="common">scarce swallowtail</name>
    <dbReference type="NCBI Taxonomy" id="110791"/>
    <lineage>
        <taxon>Eukaryota</taxon>
        <taxon>Metazoa</taxon>
        <taxon>Ecdysozoa</taxon>
        <taxon>Arthropoda</taxon>
        <taxon>Hexapoda</taxon>
        <taxon>Insecta</taxon>
        <taxon>Pterygota</taxon>
        <taxon>Neoptera</taxon>
        <taxon>Endopterygota</taxon>
        <taxon>Lepidoptera</taxon>
        <taxon>Glossata</taxon>
        <taxon>Ditrysia</taxon>
        <taxon>Papilionoidea</taxon>
        <taxon>Papilionidae</taxon>
        <taxon>Papilioninae</taxon>
        <taxon>Iphiclides</taxon>
    </lineage>
</organism>
<sequence length="69" mass="7876">MNIGMRVNRLAQLAGLQREGDVVERVLHLALPEAPEYSRPSSWKLDSQLTIRRRNSASDTVLSYRLLQV</sequence>
<dbReference type="EMBL" id="OW152813">
    <property type="protein sequence ID" value="CAH2034522.1"/>
    <property type="molecule type" value="Genomic_DNA"/>
</dbReference>
<reference evidence="1" key="1">
    <citation type="submission" date="2022-03" db="EMBL/GenBank/DDBJ databases">
        <authorList>
            <person name="Martin H S."/>
        </authorList>
    </citation>
    <scope>NUCLEOTIDE SEQUENCE</scope>
</reference>
<gene>
    <name evidence="1" type="ORF">IPOD504_LOCUS170</name>
</gene>
<keyword evidence="2" id="KW-1185">Reference proteome</keyword>
<name>A0ABN8HLJ0_9NEOP</name>
<evidence type="ECO:0000313" key="2">
    <source>
        <dbReference type="Proteomes" id="UP000837857"/>
    </source>
</evidence>